<reference evidence="3" key="1">
    <citation type="journal article" date="2017" name="Genome Biol.">
        <title>Comparative genomics reveals high biological diversity and specific adaptations in the industrially and medically important fungal genus Aspergillus.</title>
        <authorList>
            <person name="de Vries R.P."/>
            <person name="Riley R."/>
            <person name="Wiebenga A."/>
            <person name="Aguilar-Osorio G."/>
            <person name="Amillis S."/>
            <person name="Uchima C.A."/>
            <person name="Anderluh G."/>
            <person name="Asadollahi M."/>
            <person name="Askin M."/>
            <person name="Barry K."/>
            <person name="Battaglia E."/>
            <person name="Bayram O."/>
            <person name="Benocci T."/>
            <person name="Braus-Stromeyer S.A."/>
            <person name="Caldana C."/>
            <person name="Canovas D."/>
            <person name="Cerqueira G.C."/>
            <person name="Chen F."/>
            <person name="Chen W."/>
            <person name="Choi C."/>
            <person name="Clum A."/>
            <person name="Dos Santos R.A."/>
            <person name="Damasio A.R."/>
            <person name="Diallinas G."/>
            <person name="Emri T."/>
            <person name="Fekete E."/>
            <person name="Flipphi M."/>
            <person name="Freyberg S."/>
            <person name="Gallo A."/>
            <person name="Gournas C."/>
            <person name="Habgood R."/>
            <person name="Hainaut M."/>
            <person name="Harispe M.L."/>
            <person name="Henrissat B."/>
            <person name="Hilden K.S."/>
            <person name="Hope R."/>
            <person name="Hossain A."/>
            <person name="Karabika E."/>
            <person name="Karaffa L."/>
            <person name="Karanyi Z."/>
            <person name="Krasevec N."/>
            <person name="Kuo A."/>
            <person name="Kusch H."/>
            <person name="LaButti K."/>
            <person name="Lagendijk E.L."/>
            <person name="Lapidus A."/>
            <person name="Levasseur A."/>
            <person name="Lindquist E."/>
            <person name="Lipzen A."/>
            <person name="Logrieco A.F."/>
            <person name="MacCabe A."/>
            <person name="Maekelae M.R."/>
            <person name="Malavazi I."/>
            <person name="Melin P."/>
            <person name="Meyer V."/>
            <person name="Mielnichuk N."/>
            <person name="Miskei M."/>
            <person name="Molnar A.P."/>
            <person name="Mule G."/>
            <person name="Ngan C.Y."/>
            <person name="Orejas M."/>
            <person name="Orosz E."/>
            <person name="Ouedraogo J.P."/>
            <person name="Overkamp K.M."/>
            <person name="Park H.-S."/>
            <person name="Perrone G."/>
            <person name="Piumi F."/>
            <person name="Punt P.J."/>
            <person name="Ram A.F."/>
            <person name="Ramon A."/>
            <person name="Rauscher S."/>
            <person name="Record E."/>
            <person name="Riano-Pachon D.M."/>
            <person name="Robert V."/>
            <person name="Roehrig J."/>
            <person name="Ruller R."/>
            <person name="Salamov A."/>
            <person name="Salih N.S."/>
            <person name="Samson R.A."/>
            <person name="Sandor E."/>
            <person name="Sanguinetti M."/>
            <person name="Schuetze T."/>
            <person name="Sepcic K."/>
            <person name="Shelest E."/>
            <person name="Sherlock G."/>
            <person name="Sophianopoulou V."/>
            <person name="Squina F.M."/>
            <person name="Sun H."/>
            <person name="Susca A."/>
            <person name="Todd R.B."/>
            <person name="Tsang A."/>
            <person name="Unkles S.E."/>
            <person name="van de Wiele N."/>
            <person name="van Rossen-Uffink D."/>
            <person name="Oliveira J.V."/>
            <person name="Vesth T.C."/>
            <person name="Visser J."/>
            <person name="Yu J.-H."/>
            <person name="Zhou M."/>
            <person name="Andersen M.R."/>
            <person name="Archer D.B."/>
            <person name="Baker S.E."/>
            <person name="Benoit I."/>
            <person name="Brakhage A.A."/>
            <person name="Braus G.H."/>
            <person name="Fischer R."/>
            <person name="Frisvad J.C."/>
            <person name="Goldman G.H."/>
            <person name="Houbraken J."/>
            <person name="Oakley B."/>
            <person name="Pocsi I."/>
            <person name="Scazzocchio C."/>
            <person name="Seiboth B."/>
            <person name="vanKuyk P.A."/>
            <person name="Wortman J."/>
            <person name="Dyer P.S."/>
            <person name="Grigoriev I.V."/>
        </authorList>
    </citation>
    <scope>NUCLEOTIDE SEQUENCE [LARGE SCALE GENOMIC DNA]</scope>
    <source>
        <strain evidence="3">DTO 134E9</strain>
    </source>
</reference>
<organism evidence="2 3">
    <name type="scientific">Aspergillus wentii DTO 134E9</name>
    <dbReference type="NCBI Taxonomy" id="1073089"/>
    <lineage>
        <taxon>Eukaryota</taxon>
        <taxon>Fungi</taxon>
        <taxon>Dikarya</taxon>
        <taxon>Ascomycota</taxon>
        <taxon>Pezizomycotina</taxon>
        <taxon>Eurotiomycetes</taxon>
        <taxon>Eurotiomycetidae</taxon>
        <taxon>Eurotiales</taxon>
        <taxon>Aspergillaceae</taxon>
        <taxon>Aspergillus</taxon>
        <taxon>Aspergillus subgen. Cremei</taxon>
    </lineage>
</organism>
<accession>A0A1L9RZ60</accession>
<dbReference type="AlphaFoldDB" id="A0A1L9RZ60"/>
<dbReference type="SUPFAM" id="SSF54637">
    <property type="entry name" value="Thioesterase/thiol ester dehydrase-isomerase"/>
    <property type="match status" value="1"/>
</dbReference>
<dbReference type="OrthoDB" id="265761at2759"/>
<gene>
    <name evidence="2" type="ORF">ASPWEDRAFT_33550</name>
</gene>
<dbReference type="InterPro" id="IPR051490">
    <property type="entry name" value="THEM6_lcsJ_thioesterase"/>
</dbReference>
<dbReference type="VEuPathDB" id="FungiDB:ASPWEDRAFT_33550"/>
<dbReference type="PANTHER" id="PTHR12475">
    <property type="match status" value="1"/>
</dbReference>
<name>A0A1L9RZ60_ASPWE</name>
<dbReference type="RefSeq" id="XP_040693895.1">
    <property type="nucleotide sequence ID" value="XM_040833816.1"/>
</dbReference>
<sequence length="131" mass="15074">MYKREIAPFQKYGMWSRVLGWDGKWIYLVSFFVRESADEGGGGFPKEEDIYASCIARYVFKDGRKTVSPIDVLHETGLIPSDEEKDDKKEDGKWSWKQFQEERDRGMEMAGLLAGLERLPSRFDPAEAGVL</sequence>
<comment type="similarity">
    <text evidence="1">Belongs to the lcsJ thioesterase family.</text>
</comment>
<evidence type="ECO:0000313" key="3">
    <source>
        <dbReference type="Proteomes" id="UP000184383"/>
    </source>
</evidence>
<protein>
    <submittedName>
        <fullName evidence="2">Uncharacterized protein</fullName>
    </submittedName>
</protein>
<evidence type="ECO:0000313" key="2">
    <source>
        <dbReference type="EMBL" id="OJJ40219.1"/>
    </source>
</evidence>
<dbReference type="GeneID" id="63749664"/>
<dbReference type="InterPro" id="IPR029069">
    <property type="entry name" value="HotDog_dom_sf"/>
</dbReference>
<dbReference type="PANTHER" id="PTHR12475:SF4">
    <property type="entry name" value="PROTEIN THEM6"/>
    <property type="match status" value="1"/>
</dbReference>
<dbReference type="EMBL" id="KV878209">
    <property type="protein sequence ID" value="OJJ40219.1"/>
    <property type="molecule type" value="Genomic_DNA"/>
</dbReference>
<keyword evidence="3" id="KW-1185">Reference proteome</keyword>
<dbReference type="Proteomes" id="UP000184383">
    <property type="component" value="Unassembled WGS sequence"/>
</dbReference>
<proteinExistence type="inferred from homology"/>
<evidence type="ECO:0000256" key="1">
    <source>
        <dbReference type="ARBA" id="ARBA00038476"/>
    </source>
</evidence>